<dbReference type="Proteomes" id="UP000266482">
    <property type="component" value="Unassembled WGS sequence"/>
</dbReference>
<comment type="caution">
    <text evidence="2">The sequence shown here is derived from an EMBL/GenBank/DDBJ whole genome shotgun (WGS) entry which is preliminary data.</text>
</comment>
<dbReference type="InterPro" id="IPR022742">
    <property type="entry name" value="Hydrolase_4"/>
</dbReference>
<evidence type="ECO:0000259" key="1">
    <source>
        <dbReference type="Pfam" id="PF12146"/>
    </source>
</evidence>
<dbReference type="InterPro" id="IPR029058">
    <property type="entry name" value="AB_hydrolase_fold"/>
</dbReference>
<dbReference type="AlphaFoldDB" id="A0A3A1UXV7"/>
<dbReference type="Gene3D" id="3.40.50.1820">
    <property type="entry name" value="alpha/beta hydrolase"/>
    <property type="match status" value="1"/>
</dbReference>
<feature type="domain" description="Serine aminopeptidase S33" evidence="1">
    <location>
        <begin position="53"/>
        <end position="288"/>
    </location>
</feature>
<evidence type="ECO:0000313" key="3">
    <source>
        <dbReference type="Proteomes" id="UP000266482"/>
    </source>
</evidence>
<dbReference type="PANTHER" id="PTHR11614">
    <property type="entry name" value="PHOSPHOLIPASE-RELATED"/>
    <property type="match status" value="1"/>
</dbReference>
<keyword evidence="3" id="KW-1185">Reference proteome</keyword>
<dbReference type="InterPro" id="IPR051044">
    <property type="entry name" value="MAG_DAG_Lipase"/>
</dbReference>
<dbReference type="EMBL" id="QXQA01000005">
    <property type="protein sequence ID" value="RIX53114.1"/>
    <property type="molecule type" value="Genomic_DNA"/>
</dbReference>
<dbReference type="OrthoDB" id="9806902at2"/>
<proteinExistence type="predicted"/>
<evidence type="ECO:0000313" key="2">
    <source>
        <dbReference type="EMBL" id="RIX53114.1"/>
    </source>
</evidence>
<reference evidence="2 3" key="1">
    <citation type="submission" date="2018-09" db="EMBL/GenBank/DDBJ databases">
        <title>Paenibacillus aracenensis nov. sp. isolated from a cave in southern Spain.</title>
        <authorList>
            <person name="Jurado V."/>
            <person name="Gutierrez-Patricio S."/>
            <person name="Gonzalez-Pimentel J.L."/>
            <person name="Miller A.Z."/>
            <person name="Laiz L."/>
            <person name="Saiz-Jimenez C."/>
        </authorList>
    </citation>
    <scope>NUCLEOTIDE SEQUENCE [LARGE SCALE GENOMIC DNA]</scope>
    <source>
        <strain evidence="2 3">DSM 22867</strain>
    </source>
</reference>
<dbReference type="Pfam" id="PF12146">
    <property type="entry name" value="Hydrolase_4"/>
    <property type="match status" value="1"/>
</dbReference>
<name>A0A3A1UXV7_9BACL</name>
<protein>
    <submittedName>
        <fullName evidence="2">Lysophospholipase</fullName>
    </submittedName>
</protein>
<sequence length="304" mass="33751">MKLFYIQNHDFQYNLIIEHGQGGLIVVVREEWQVLGTEARKLHVREWGSSNRQSKGLVVIVHGQGEHSGRYEGVAEQMTASGLTVVSYDLQGHGRSEGKRGHLNAMSAAVDDALRVIEEACDRHPDRPVFLYGHSMGGNIAFNTALSRKPEIHGLILTSPWLRLAFKPPRVKEWAGRVLAKIAPAMPVSSGLKPEDLFRPSELDIPPIQSDPLCHTTITPRAFLEVEKAGEWALRNASELHVPLLLLHGDADRVTSYEASKQLAESLGNKCDWFSKPGGLHELHNDKDGKVTVGYIVDWILGKL</sequence>
<organism evidence="2 3">
    <name type="scientific">Paenibacillus nanensis</name>
    <dbReference type="NCBI Taxonomy" id="393251"/>
    <lineage>
        <taxon>Bacteria</taxon>
        <taxon>Bacillati</taxon>
        <taxon>Bacillota</taxon>
        <taxon>Bacilli</taxon>
        <taxon>Bacillales</taxon>
        <taxon>Paenibacillaceae</taxon>
        <taxon>Paenibacillus</taxon>
    </lineage>
</organism>
<accession>A0A3A1UXV7</accession>
<gene>
    <name evidence="2" type="ORF">D3P08_10785</name>
</gene>
<dbReference type="InterPro" id="IPR000073">
    <property type="entry name" value="AB_hydrolase_1"/>
</dbReference>
<dbReference type="SUPFAM" id="SSF53474">
    <property type="entry name" value="alpha/beta-Hydrolases"/>
    <property type="match status" value="1"/>
</dbReference>
<dbReference type="PRINTS" id="PR00111">
    <property type="entry name" value="ABHYDROLASE"/>
</dbReference>